<protein>
    <submittedName>
        <fullName evidence="1">Uncharacterized protein</fullName>
    </submittedName>
</protein>
<reference evidence="1 2" key="1">
    <citation type="submission" date="2016-10" db="EMBL/GenBank/DDBJ databases">
        <authorList>
            <person name="de Groot N.N."/>
        </authorList>
    </citation>
    <scope>NUCLEOTIDE SEQUENCE [LARGE SCALE GENOMIC DNA]</scope>
    <source>
        <strain evidence="1 2">DSM 19548</strain>
    </source>
</reference>
<evidence type="ECO:0000313" key="2">
    <source>
        <dbReference type="Proteomes" id="UP000198728"/>
    </source>
</evidence>
<dbReference type="Proteomes" id="UP000198728">
    <property type="component" value="Unassembled WGS sequence"/>
</dbReference>
<accession>A0A1I1REI9</accession>
<dbReference type="EMBL" id="FOLG01000029">
    <property type="protein sequence ID" value="SFD29983.1"/>
    <property type="molecule type" value="Genomic_DNA"/>
</dbReference>
<evidence type="ECO:0000313" key="1">
    <source>
        <dbReference type="EMBL" id="SFD29983.1"/>
    </source>
</evidence>
<sequence length="58" mass="6224">MEFVSIDLCAVNLEPVVPDLQVWLAALEMRVAQTVARGGHMGSVAQIGLGIHLVNPAW</sequence>
<dbReference type="RefSeq" id="WP_177208466.1">
    <property type="nucleotide sequence ID" value="NZ_FOLG01000029.1"/>
</dbReference>
<gene>
    <name evidence="1" type="ORF">SAMN04488094_1291</name>
</gene>
<organism evidence="1 2">
    <name type="scientific">Tropicimonas isoalkanivorans</name>
    <dbReference type="NCBI Taxonomy" id="441112"/>
    <lineage>
        <taxon>Bacteria</taxon>
        <taxon>Pseudomonadati</taxon>
        <taxon>Pseudomonadota</taxon>
        <taxon>Alphaproteobacteria</taxon>
        <taxon>Rhodobacterales</taxon>
        <taxon>Roseobacteraceae</taxon>
        <taxon>Tropicimonas</taxon>
    </lineage>
</organism>
<proteinExistence type="predicted"/>
<dbReference type="AlphaFoldDB" id="A0A1I1REI9"/>
<dbReference type="STRING" id="441112.SAMN04488094_1291"/>
<name>A0A1I1REI9_9RHOB</name>
<keyword evidence="2" id="KW-1185">Reference proteome</keyword>